<gene>
    <name evidence="1" type="ORF">Syun_002471</name>
</gene>
<proteinExistence type="predicted"/>
<sequence>MVFGLNNRYRISLGFVQDLQVVIRVSNNDTEEEENILGHSCTTATVARLWKEPSLWNLMHLLSTNIFEKLSVKNNKWYYHFCHICTGKFWI</sequence>
<evidence type="ECO:0000313" key="2">
    <source>
        <dbReference type="Proteomes" id="UP001420932"/>
    </source>
</evidence>
<accession>A0AAP0LFU3</accession>
<protein>
    <submittedName>
        <fullName evidence="1">Uncharacterized protein</fullName>
    </submittedName>
</protein>
<organism evidence="1 2">
    <name type="scientific">Stephania yunnanensis</name>
    <dbReference type="NCBI Taxonomy" id="152371"/>
    <lineage>
        <taxon>Eukaryota</taxon>
        <taxon>Viridiplantae</taxon>
        <taxon>Streptophyta</taxon>
        <taxon>Embryophyta</taxon>
        <taxon>Tracheophyta</taxon>
        <taxon>Spermatophyta</taxon>
        <taxon>Magnoliopsida</taxon>
        <taxon>Ranunculales</taxon>
        <taxon>Menispermaceae</taxon>
        <taxon>Menispermoideae</taxon>
        <taxon>Cissampelideae</taxon>
        <taxon>Stephania</taxon>
    </lineage>
</organism>
<comment type="caution">
    <text evidence="1">The sequence shown here is derived from an EMBL/GenBank/DDBJ whole genome shotgun (WGS) entry which is preliminary data.</text>
</comment>
<reference evidence="1 2" key="1">
    <citation type="submission" date="2024-01" db="EMBL/GenBank/DDBJ databases">
        <title>Genome assemblies of Stephania.</title>
        <authorList>
            <person name="Yang L."/>
        </authorList>
    </citation>
    <scope>NUCLEOTIDE SEQUENCE [LARGE SCALE GENOMIC DNA]</scope>
    <source>
        <strain evidence="1">YNDBR</strain>
        <tissue evidence="1">Leaf</tissue>
    </source>
</reference>
<keyword evidence="2" id="KW-1185">Reference proteome</keyword>
<name>A0AAP0LFU3_9MAGN</name>
<dbReference type="Proteomes" id="UP001420932">
    <property type="component" value="Unassembled WGS sequence"/>
</dbReference>
<evidence type="ECO:0000313" key="1">
    <source>
        <dbReference type="EMBL" id="KAK9170331.1"/>
    </source>
</evidence>
<dbReference type="EMBL" id="JBBNAF010000001">
    <property type="protein sequence ID" value="KAK9170331.1"/>
    <property type="molecule type" value="Genomic_DNA"/>
</dbReference>
<dbReference type="AlphaFoldDB" id="A0AAP0LFU3"/>